<dbReference type="STRING" id="121845.A0A1S3DD48"/>
<dbReference type="AlphaFoldDB" id="A0A1S3DD48"/>
<evidence type="ECO:0000256" key="1">
    <source>
        <dbReference type="ARBA" id="ARBA00004123"/>
    </source>
</evidence>
<evidence type="ECO:0000256" key="3">
    <source>
        <dbReference type="ARBA" id="ARBA00022723"/>
    </source>
</evidence>
<gene>
    <name evidence="14" type="primary">LOC103516153</name>
</gene>
<keyword evidence="7" id="KW-0238">DNA-binding</keyword>
<dbReference type="Proteomes" id="UP000079169">
    <property type="component" value="Unplaced"/>
</dbReference>
<reference evidence="14" key="1">
    <citation type="submission" date="2025-08" db="UniProtKB">
        <authorList>
            <consortium name="RefSeq"/>
        </authorList>
    </citation>
    <scope>IDENTIFICATION</scope>
</reference>
<keyword evidence="5 9" id="KW-0863">Zinc-finger</keyword>
<dbReference type="PROSITE" id="PS50157">
    <property type="entry name" value="ZINC_FINGER_C2H2_2"/>
    <property type="match status" value="1"/>
</dbReference>
<dbReference type="RefSeq" id="XP_008479335.1">
    <property type="nucleotide sequence ID" value="XM_008481113.1"/>
</dbReference>
<sequence>MSCVVLIVLFNIFVHLAFKNLVAIAPHPRPWLQGMLPYSPYISSVYTRPDTGLLIIGIWRRPNLFQTNLLDLIQYTKLMKLNLAYPLLSSQKPYVCGEENCTKRYTDPSSLRKHIKTVHGEHCYANKKHKGMPSKDKDGLGGASPSRSDDMPLSAKTASVSSPSIKSEETWHSPDTHSPAHQGSSPLSVAPHHTPHTYDDVISDSNFSSGSGAIPLHEVVKKSKG</sequence>
<comment type="similarity">
    <text evidence="2">Belongs to the GLI C2H2-type zinc-finger protein family.</text>
</comment>
<evidence type="ECO:0000259" key="12">
    <source>
        <dbReference type="PROSITE" id="PS50157"/>
    </source>
</evidence>
<evidence type="ECO:0000256" key="7">
    <source>
        <dbReference type="ARBA" id="ARBA00023125"/>
    </source>
</evidence>
<evidence type="ECO:0000313" key="13">
    <source>
        <dbReference type="Proteomes" id="UP000079169"/>
    </source>
</evidence>
<evidence type="ECO:0000256" key="9">
    <source>
        <dbReference type="PROSITE-ProRule" id="PRU00042"/>
    </source>
</evidence>
<keyword evidence="6" id="KW-0862">Zinc</keyword>
<dbReference type="GeneID" id="103516153"/>
<evidence type="ECO:0000256" key="10">
    <source>
        <dbReference type="SAM" id="MobiDB-lite"/>
    </source>
</evidence>
<dbReference type="SUPFAM" id="SSF57667">
    <property type="entry name" value="beta-beta-alpha zinc fingers"/>
    <property type="match status" value="1"/>
</dbReference>
<protein>
    <submittedName>
        <fullName evidence="14">Protein cubitus interruptus-like</fullName>
    </submittedName>
</protein>
<dbReference type="GO" id="GO:0000981">
    <property type="term" value="F:DNA-binding transcription factor activity, RNA polymerase II-specific"/>
    <property type="evidence" value="ECO:0007669"/>
    <property type="project" value="TreeGrafter"/>
</dbReference>
<evidence type="ECO:0000313" key="14">
    <source>
        <dbReference type="RefSeq" id="XP_008479335.1"/>
    </source>
</evidence>
<evidence type="ECO:0000256" key="8">
    <source>
        <dbReference type="ARBA" id="ARBA00023242"/>
    </source>
</evidence>
<dbReference type="KEGG" id="dci:103516153"/>
<dbReference type="SMART" id="SM00355">
    <property type="entry name" value="ZnF_C2H2"/>
    <property type="match status" value="1"/>
</dbReference>
<dbReference type="InterPro" id="IPR036236">
    <property type="entry name" value="Znf_C2H2_sf"/>
</dbReference>
<dbReference type="FunFam" id="3.30.160.60:FF:000019">
    <property type="entry name" value="GLI family zinc finger 3"/>
    <property type="match status" value="1"/>
</dbReference>
<feature type="region of interest" description="Disordered" evidence="10">
    <location>
        <begin position="122"/>
        <end position="225"/>
    </location>
</feature>
<keyword evidence="11" id="KW-0732">Signal</keyword>
<feature type="compositionally biased region" description="Polar residues" evidence="10">
    <location>
        <begin position="156"/>
        <end position="165"/>
    </location>
</feature>
<keyword evidence="8" id="KW-0539">Nucleus</keyword>
<dbReference type="GO" id="GO:0000978">
    <property type="term" value="F:RNA polymerase II cis-regulatory region sequence-specific DNA binding"/>
    <property type="evidence" value="ECO:0007669"/>
    <property type="project" value="TreeGrafter"/>
</dbReference>
<comment type="subcellular location">
    <subcellularLocation>
        <location evidence="1">Nucleus</location>
    </subcellularLocation>
</comment>
<proteinExistence type="inferred from homology"/>
<feature type="compositionally biased region" description="Basic and acidic residues" evidence="10">
    <location>
        <begin position="166"/>
        <end position="175"/>
    </location>
</feature>
<organism evidence="13 14">
    <name type="scientific">Diaphorina citri</name>
    <name type="common">Asian citrus psyllid</name>
    <dbReference type="NCBI Taxonomy" id="121845"/>
    <lineage>
        <taxon>Eukaryota</taxon>
        <taxon>Metazoa</taxon>
        <taxon>Ecdysozoa</taxon>
        <taxon>Arthropoda</taxon>
        <taxon>Hexapoda</taxon>
        <taxon>Insecta</taxon>
        <taxon>Pterygota</taxon>
        <taxon>Neoptera</taxon>
        <taxon>Paraneoptera</taxon>
        <taxon>Hemiptera</taxon>
        <taxon>Sternorrhyncha</taxon>
        <taxon>Psylloidea</taxon>
        <taxon>Psyllidae</taxon>
        <taxon>Diaphorininae</taxon>
        <taxon>Diaphorina</taxon>
    </lineage>
</organism>
<keyword evidence="3" id="KW-0479">Metal-binding</keyword>
<feature type="signal peptide" evidence="11">
    <location>
        <begin position="1"/>
        <end position="19"/>
    </location>
</feature>
<evidence type="ECO:0000256" key="4">
    <source>
        <dbReference type="ARBA" id="ARBA00022737"/>
    </source>
</evidence>
<dbReference type="PROSITE" id="PS00028">
    <property type="entry name" value="ZINC_FINGER_C2H2_1"/>
    <property type="match status" value="1"/>
</dbReference>
<dbReference type="GO" id="GO:0000122">
    <property type="term" value="P:negative regulation of transcription by RNA polymerase II"/>
    <property type="evidence" value="ECO:0007669"/>
    <property type="project" value="UniProtKB-ARBA"/>
</dbReference>
<dbReference type="GO" id="GO:0005634">
    <property type="term" value="C:nucleus"/>
    <property type="evidence" value="ECO:0007669"/>
    <property type="project" value="UniProtKB-SubCell"/>
</dbReference>
<evidence type="ECO:0000256" key="5">
    <source>
        <dbReference type="ARBA" id="ARBA00022771"/>
    </source>
</evidence>
<evidence type="ECO:0000256" key="11">
    <source>
        <dbReference type="SAM" id="SignalP"/>
    </source>
</evidence>
<dbReference type="GO" id="GO:0008270">
    <property type="term" value="F:zinc ion binding"/>
    <property type="evidence" value="ECO:0007669"/>
    <property type="project" value="UniProtKB-KW"/>
</dbReference>
<dbReference type="PANTHER" id="PTHR45718:SF4">
    <property type="entry name" value="TRANSCRIPTIONAL ACTIVATOR CUBITUS INTERRUPTUS"/>
    <property type="match status" value="1"/>
</dbReference>
<dbReference type="Gene3D" id="3.30.160.60">
    <property type="entry name" value="Classic Zinc Finger"/>
    <property type="match status" value="1"/>
</dbReference>
<evidence type="ECO:0000256" key="2">
    <source>
        <dbReference type="ARBA" id="ARBA00010831"/>
    </source>
</evidence>
<dbReference type="InterPro" id="IPR043359">
    <property type="entry name" value="GLI-like"/>
</dbReference>
<keyword evidence="13" id="KW-1185">Reference proteome</keyword>
<accession>A0A1S3DD48</accession>
<name>A0A1S3DD48_DIACI</name>
<dbReference type="InterPro" id="IPR013087">
    <property type="entry name" value="Znf_C2H2_type"/>
</dbReference>
<keyword evidence="4" id="KW-0677">Repeat</keyword>
<feature type="chain" id="PRO_5010331668" evidence="11">
    <location>
        <begin position="20"/>
        <end position="225"/>
    </location>
</feature>
<evidence type="ECO:0000256" key="6">
    <source>
        <dbReference type="ARBA" id="ARBA00022833"/>
    </source>
</evidence>
<dbReference type="PANTHER" id="PTHR45718">
    <property type="entry name" value="TRANSCRIPTIONAL ACTIVATOR CUBITUS INTERRUPTUS"/>
    <property type="match status" value="1"/>
</dbReference>
<feature type="domain" description="C2H2-type" evidence="12">
    <location>
        <begin position="94"/>
        <end position="119"/>
    </location>
</feature>
<dbReference type="PaxDb" id="121845-A0A1S3DD48"/>